<dbReference type="PANTHER" id="PTHR30629">
    <property type="entry name" value="PROPHAGE INTEGRASE"/>
    <property type="match status" value="1"/>
</dbReference>
<dbReference type="InterPro" id="IPR025166">
    <property type="entry name" value="Integrase_DNA_bind_dom"/>
</dbReference>
<proteinExistence type="inferred from homology"/>
<organism evidence="6 7">
    <name type="scientific">Aquamicrobium terrae</name>
    <dbReference type="NCBI Taxonomy" id="1324945"/>
    <lineage>
        <taxon>Bacteria</taxon>
        <taxon>Pseudomonadati</taxon>
        <taxon>Pseudomonadota</taxon>
        <taxon>Alphaproteobacteria</taxon>
        <taxon>Hyphomicrobiales</taxon>
        <taxon>Phyllobacteriaceae</taxon>
        <taxon>Aquamicrobium</taxon>
    </lineage>
</organism>
<gene>
    <name evidence="6" type="ORF">ABID37_005189</name>
</gene>
<keyword evidence="4" id="KW-1133">Transmembrane helix</keyword>
<protein>
    <recommendedName>
        <fullName evidence="5">Integrase DNA-binding domain-containing protein</fullName>
    </recommendedName>
</protein>
<dbReference type="PANTHER" id="PTHR30629:SF2">
    <property type="entry name" value="PROPHAGE INTEGRASE INTS-RELATED"/>
    <property type="match status" value="1"/>
</dbReference>
<evidence type="ECO:0000256" key="3">
    <source>
        <dbReference type="ARBA" id="ARBA00023125"/>
    </source>
</evidence>
<evidence type="ECO:0000256" key="2">
    <source>
        <dbReference type="ARBA" id="ARBA00022908"/>
    </source>
</evidence>
<comment type="caution">
    <text evidence="6">The sequence shown here is derived from an EMBL/GenBank/DDBJ whole genome shotgun (WGS) entry which is preliminary data.</text>
</comment>
<feature type="domain" description="Integrase DNA-binding" evidence="5">
    <location>
        <begin position="4"/>
        <end position="89"/>
    </location>
</feature>
<dbReference type="Pfam" id="PF13356">
    <property type="entry name" value="Arm-DNA-bind_3"/>
    <property type="match status" value="1"/>
</dbReference>
<feature type="non-terminal residue" evidence="6">
    <location>
        <position position="411"/>
    </location>
</feature>
<dbReference type="Proteomes" id="UP001549076">
    <property type="component" value="Unassembled WGS sequence"/>
</dbReference>
<comment type="similarity">
    <text evidence="1">Belongs to the 'phage' integrase family.</text>
</comment>
<keyword evidence="3" id="KW-0238">DNA-binding</keyword>
<keyword evidence="2" id="KW-0229">DNA integration</keyword>
<keyword evidence="4" id="KW-0812">Transmembrane</keyword>
<dbReference type="EMBL" id="JBEPML010000034">
    <property type="protein sequence ID" value="MET3794949.1"/>
    <property type="molecule type" value="Genomic_DNA"/>
</dbReference>
<reference evidence="6 7" key="1">
    <citation type="submission" date="2024-06" db="EMBL/GenBank/DDBJ databases">
        <title>Genomic Encyclopedia of Type Strains, Phase IV (KMG-IV): sequencing the most valuable type-strain genomes for metagenomic binning, comparative biology and taxonomic classification.</title>
        <authorList>
            <person name="Goeker M."/>
        </authorList>
    </citation>
    <scope>NUCLEOTIDE SEQUENCE [LARGE SCALE GENOMIC DNA]</scope>
    <source>
        <strain evidence="6 7">DSM 27865</strain>
    </source>
</reference>
<sequence length="411" mass="45025">MTKLTKRTVDAAEIGASDYVIWDKDLPGFGLRVFTSGKRSYVVQYRQAGRSRRYTIGLHGVWTPETARREAKALLGQVARGGNPAEDRALDRQAITVKELCTRYLADLEKGLILGKRGRPKKASTVLTDMGRIQRHIIPLLGNRRVHDLTKSDITQTMKDIMAGKTRINEKTDKRGDRPRWGRYGDAHDRLLWRHSQLCGGVRHHRFRTLRMELASPRTMSVVVAWVRIPTASFAALAVWLLSFVWLQSAADAAPAIDGALLPFGHDLLASVEVDSLLQDLEPFVHGFEGAPLGGRHALDDVFFAAKDGIVAETLVKRPADGGELAADGRIERSGGDVEPAALLLHLGGELSQGILGRIRQSGDRNLHAAALFRNGLALGVDGGGPGCPERTQMCGRLRHGLQRCLPFPAG</sequence>
<dbReference type="Gene3D" id="3.30.160.390">
    <property type="entry name" value="Integrase, DNA-binding domain"/>
    <property type="match status" value="1"/>
</dbReference>
<dbReference type="Gene3D" id="1.10.150.130">
    <property type="match status" value="1"/>
</dbReference>
<evidence type="ECO:0000313" key="6">
    <source>
        <dbReference type="EMBL" id="MET3794949.1"/>
    </source>
</evidence>
<feature type="transmembrane region" description="Helical" evidence="4">
    <location>
        <begin position="221"/>
        <end position="247"/>
    </location>
</feature>
<dbReference type="InterPro" id="IPR038488">
    <property type="entry name" value="Integrase_DNA-bd_sf"/>
</dbReference>
<dbReference type="InterPro" id="IPR010998">
    <property type="entry name" value="Integrase_recombinase_N"/>
</dbReference>
<accession>A0ABV2N814</accession>
<evidence type="ECO:0000259" key="5">
    <source>
        <dbReference type="Pfam" id="PF13356"/>
    </source>
</evidence>
<evidence type="ECO:0000313" key="7">
    <source>
        <dbReference type="Proteomes" id="UP001549076"/>
    </source>
</evidence>
<name>A0ABV2N814_9HYPH</name>
<keyword evidence="4" id="KW-0472">Membrane</keyword>
<keyword evidence="7" id="KW-1185">Reference proteome</keyword>
<evidence type="ECO:0000256" key="4">
    <source>
        <dbReference type="SAM" id="Phobius"/>
    </source>
</evidence>
<evidence type="ECO:0000256" key="1">
    <source>
        <dbReference type="ARBA" id="ARBA00008857"/>
    </source>
</evidence>
<dbReference type="InterPro" id="IPR050808">
    <property type="entry name" value="Phage_Integrase"/>
</dbReference>